<dbReference type="Proteomes" id="UP000029672">
    <property type="component" value="Chromosome"/>
</dbReference>
<sequence>MKNLIETTKLDKTIFQRPKFEEVIKEDLIFWGQDVLHRDQFIHKSAYIPLKNMIKMAAKDNIILEVLSIFRSYKYQENLI</sequence>
<protein>
    <submittedName>
        <fullName evidence="1">Uncharacterized protein</fullName>
    </submittedName>
</protein>
<keyword evidence="2" id="KW-1185">Reference proteome</keyword>
<dbReference type="STRING" id="1547445.LO80_07780"/>
<evidence type="ECO:0000313" key="2">
    <source>
        <dbReference type="Proteomes" id="UP000029672"/>
    </source>
</evidence>
<name>A0A097EQN1_9GAMM</name>
<dbReference type="EMBL" id="CP009574">
    <property type="protein sequence ID" value="AIT09879.1"/>
    <property type="molecule type" value="Genomic_DNA"/>
</dbReference>
<accession>A0A097EQN1</accession>
<dbReference type="RefSeq" id="WP_040010198.1">
    <property type="nucleotide sequence ID" value="NZ_CP009574.1"/>
</dbReference>
<dbReference type="HOGENOM" id="CLU_2584631_0_0_6"/>
<reference evidence="1 2" key="1">
    <citation type="submission" date="2014-10" db="EMBL/GenBank/DDBJ databases">
        <title>Whole genome sequence of Francisella endociliophora strain FSC1006, isolated from a laboratory culture of the marine ciliate Euplotes raikovi.</title>
        <authorList>
            <person name="Granberg M."/>
            <person name="Backman S."/>
            <person name="Lundmark E."/>
            <person name="Nilsson E."/>
            <person name="Karlsson E."/>
            <person name="Thelaus J."/>
            <person name="Ohrman C."/>
            <person name="Larkeryd A."/>
            <person name="Stenberg P."/>
        </authorList>
    </citation>
    <scope>NUCLEOTIDE SEQUENCE [LARGE SCALE GENOMIC DNA]</scope>
    <source>
        <strain evidence="1 2">FSC1006</strain>
    </source>
</reference>
<dbReference type="GO" id="GO:0008233">
    <property type="term" value="F:peptidase activity"/>
    <property type="evidence" value="ECO:0007669"/>
    <property type="project" value="InterPro"/>
</dbReference>
<dbReference type="InterPro" id="IPR009045">
    <property type="entry name" value="Zn_M74/Hedgehog-like"/>
</dbReference>
<evidence type="ECO:0000313" key="1">
    <source>
        <dbReference type="EMBL" id="AIT09879.1"/>
    </source>
</evidence>
<dbReference type="KEGG" id="frf:LO80_07780"/>
<dbReference type="GO" id="GO:0006508">
    <property type="term" value="P:proteolysis"/>
    <property type="evidence" value="ECO:0007669"/>
    <property type="project" value="InterPro"/>
</dbReference>
<dbReference type="AlphaFoldDB" id="A0A097EQN1"/>
<organism evidence="1 2">
    <name type="scientific">Candidatus Francisella endociliophora</name>
    <dbReference type="NCBI Taxonomy" id="653937"/>
    <lineage>
        <taxon>Bacteria</taxon>
        <taxon>Pseudomonadati</taxon>
        <taxon>Pseudomonadota</taxon>
        <taxon>Gammaproteobacteria</taxon>
        <taxon>Thiotrichales</taxon>
        <taxon>Francisellaceae</taxon>
        <taxon>Francisella</taxon>
    </lineage>
</organism>
<gene>
    <name evidence="1" type="ORF">LO80_07780</name>
</gene>
<proteinExistence type="predicted"/>
<dbReference type="Gene3D" id="3.30.1380.10">
    <property type="match status" value="1"/>
</dbReference>